<dbReference type="InterPro" id="IPR011010">
    <property type="entry name" value="DNA_brk_join_enz"/>
</dbReference>
<evidence type="ECO:0000259" key="3">
    <source>
        <dbReference type="PROSITE" id="PS51898"/>
    </source>
</evidence>
<evidence type="ECO:0000313" key="4">
    <source>
        <dbReference type="EMBL" id="GAA1764477.1"/>
    </source>
</evidence>
<proteinExistence type="predicted"/>
<dbReference type="Pfam" id="PF00589">
    <property type="entry name" value="Phage_integrase"/>
    <property type="match status" value="1"/>
</dbReference>
<keyword evidence="1" id="KW-0233">DNA recombination</keyword>
<dbReference type="InterPro" id="IPR002104">
    <property type="entry name" value="Integrase_catalytic"/>
</dbReference>
<dbReference type="EMBL" id="BAAAPN010000055">
    <property type="protein sequence ID" value="GAA1764477.1"/>
    <property type="molecule type" value="Genomic_DNA"/>
</dbReference>
<dbReference type="SUPFAM" id="SSF56349">
    <property type="entry name" value="DNA breaking-rejoining enzymes"/>
    <property type="match status" value="1"/>
</dbReference>
<protein>
    <submittedName>
        <fullName evidence="4">Tyrosine-type recombinase/integrase</fullName>
    </submittedName>
</protein>
<name>A0ABN2KV74_9MICO</name>
<dbReference type="InterPro" id="IPR013762">
    <property type="entry name" value="Integrase-like_cat_sf"/>
</dbReference>
<gene>
    <name evidence="4" type="ORF">GCM10009810_24390</name>
</gene>
<dbReference type="CDD" id="cd00397">
    <property type="entry name" value="DNA_BRE_C"/>
    <property type="match status" value="1"/>
</dbReference>
<accession>A0ABN2KV74</accession>
<dbReference type="Gene3D" id="1.10.443.10">
    <property type="entry name" value="Intergrase catalytic core"/>
    <property type="match status" value="1"/>
</dbReference>
<evidence type="ECO:0000313" key="5">
    <source>
        <dbReference type="Proteomes" id="UP001501475"/>
    </source>
</evidence>
<dbReference type="RefSeq" id="WP_048696524.1">
    <property type="nucleotide sequence ID" value="NZ_BAAAPN010000055.1"/>
</dbReference>
<dbReference type="Proteomes" id="UP001501475">
    <property type="component" value="Unassembled WGS sequence"/>
</dbReference>
<evidence type="ECO:0000256" key="2">
    <source>
        <dbReference type="SAM" id="MobiDB-lite"/>
    </source>
</evidence>
<organism evidence="4 5">
    <name type="scientific">Nostocoides vanveenii</name>
    <dbReference type="NCBI Taxonomy" id="330835"/>
    <lineage>
        <taxon>Bacteria</taxon>
        <taxon>Bacillati</taxon>
        <taxon>Actinomycetota</taxon>
        <taxon>Actinomycetes</taxon>
        <taxon>Micrococcales</taxon>
        <taxon>Intrasporangiaceae</taxon>
        <taxon>Nostocoides</taxon>
    </lineage>
</organism>
<dbReference type="PROSITE" id="PS51898">
    <property type="entry name" value="TYR_RECOMBINASE"/>
    <property type="match status" value="1"/>
</dbReference>
<evidence type="ECO:0000256" key="1">
    <source>
        <dbReference type="ARBA" id="ARBA00023172"/>
    </source>
</evidence>
<sequence>MISALRHEQMAKVGSRLRLHPELVGVTFPGPHDQADRAEVLRIAMKLPDWPTVVHDHNELVEGIGWVLDWLETFPGDGWHDRWIAAGANTDPDSWILRRHGQDPRIAPSVRAIAVSGIRTLIVARVILPDYPYFSALKTAIGYRQILAQQDPDLRQRLQDGMDRRHMSAKTQHDCWTVLARVMLHTGHDLPAITKNDLFAFRSAQLLQLGVRAAGCHQVWELLTDVGILEANHGLYEELRLGQRSVAHLVDRYDITPGPIRDLFVRYLQERKTSVDYTTLSGLAADIVGNFWADIEKHHPGIDTLALPADVITAWKERLATVVGVNGETRPRASSGYILLNVRSFYLDLRDWAHEDPSIVPYAVPSPVTRADATGLNRRKLHVRAKIHQRIRERVPLLPEIVAHLERELAQARALREAAAKAPLDDLLTVDGRSYVREDGYVKAARGLPPGTSYVVRDLETGERFSTTRREHDAFWLWAIVETLRHTGLRIEELLELTHLALVSHRLSTTGETVPLLQVIPSKTNQERLLLVTPELASVLALVISRLRNQNHGTIPLVARYDHYERTVGPRLPHLFQRDYGSGPTVIGTTSLRQWLKALFVRMELRDRAGEPIHLTPHDFRRIFSTTAVQDGLPLHIASKILGHRHLTSTEPYVAVFQDDLIRTYRTFVDNRRTGRPPQEYREPTDAEWEEFEEHFTLRRVELGSCARPYGSRCEHEHACLRCPVLRVDPAQLDRLAAIITNLEERIVEAEERGWPGEVAQLTVTVKAARDKLARHTPTGPSTAHGLTLLPHPTTRALQDAKGG</sequence>
<keyword evidence="5" id="KW-1185">Reference proteome</keyword>
<comment type="caution">
    <text evidence="4">The sequence shown here is derived from an EMBL/GenBank/DDBJ whole genome shotgun (WGS) entry which is preliminary data.</text>
</comment>
<feature type="region of interest" description="Disordered" evidence="2">
    <location>
        <begin position="775"/>
        <end position="804"/>
    </location>
</feature>
<reference evidence="4 5" key="1">
    <citation type="journal article" date="2019" name="Int. J. Syst. Evol. Microbiol.">
        <title>The Global Catalogue of Microorganisms (GCM) 10K type strain sequencing project: providing services to taxonomists for standard genome sequencing and annotation.</title>
        <authorList>
            <consortium name="The Broad Institute Genomics Platform"/>
            <consortium name="The Broad Institute Genome Sequencing Center for Infectious Disease"/>
            <person name="Wu L."/>
            <person name="Ma J."/>
        </authorList>
    </citation>
    <scope>NUCLEOTIDE SEQUENCE [LARGE SCALE GENOMIC DNA]</scope>
    <source>
        <strain evidence="4 5">JCM 15591</strain>
    </source>
</reference>
<feature type="domain" description="Tyr recombinase" evidence="3">
    <location>
        <begin position="450"/>
        <end position="666"/>
    </location>
</feature>